<proteinExistence type="predicted"/>
<sequence>MVSLKLQKRLAASILKCGQRRVWLDPHGINEISIANSRMNIRTLAKDGYIIKKPLKIHSKWHHRHAREAKVKGRHSGHGKRKGTREARMPTKVLWMRRVRVLRRLLHRYREVGKIDKHLYHEMYMRVKGNDFKNKRMCVETMHKIQAEKLRDFELQDQMKAKRRRISLKEGT</sequence>
<reference evidence="1 2" key="1">
    <citation type="journal article" date="2022" name="DNA Res.">
        <title>Chromosomal-level genome assembly of the orchid tree Bauhinia variegata (Leguminosae; Cercidoideae) supports the allotetraploid origin hypothesis of Bauhinia.</title>
        <authorList>
            <person name="Zhong Y."/>
            <person name="Chen Y."/>
            <person name="Zheng D."/>
            <person name="Pang J."/>
            <person name="Liu Y."/>
            <person name="Luo S."/>
            <person name="Meng S."/>
            <person name="Qian L."/>
            <person name="Wei D."/>
            <person name="Dai S."/>
            <person name="Zhou R."/>
        </authorList>
    </citation>
    <scope>NUCLEOTIDE SEQUENCE [LARGE SCALE GENOMIC DNA]</scope>
    <source>
        <strain evidence="1">BV-YZ2020</strain>
    </source>
</reference>
<dbReference type="EMBL" id="CM039428">
    <property type="protein sequence ID" value="KAI4351041.1"/>
    <property type="molecule type" value="Genomic_DNA"/>
</dbReference>
<gene>
    <name evidence="1" type="ORF">L6164_005429</name>
</gene>
<protein>
    <submittedName>
        <fullName evidence="1">Uncharacterized protein</fullName>
    </submittedName>
</protein>
<name>A0ACB9PRA1_BAUVA</name>
<keyword evidence="2" id="KW-1185">Reference proteome</keyword>
<evidence type="ECO:0000313" key="1">
    <source>
        <dbReference type="EMBL" id="KAI4351041.1"/>
    </source>
</evidence>
<dbReference type="Proteomes" id="UP000828941">
    <property type="component" value="Chromosome 3"/>
</dbReference>
<evidence type="ECO:0000313" key="2">
    <source>
        <dbReference type="Proteomes" id="UP000828941"/>
    </source>
</evidence>
<accession>A0ACB9PRA1</accession>
<organism evidence="1 2">
    <name type="scientific">Bauhinia variegata</name>
    <name type="common">Purple orchid tree</name>
    <name type="synonym">Phanera variegata</name>
    <dbReference type="NCBI Taxonomy" id="167791"/>
    <lineage>
        <taxon>Eukaryota</taxon>
        <taxon>Viridiplantae</taxon>
        <taxon>Streptophyta</taxon>
        <taxon>Embryophyta</taxon>
        <taxon>Tracheophyta</taxon>
        <taxon>Spermatophyta</taxon>
        <taxon>Magnoliopsida</taxon>
        <taxon>eudicotyledons</taxon>
        <taxon>Gunneridae</taxon>
        <taxon>Pentapetalae</taxon>
        <taxon>rosids</taxon>
        <taxon>fabids</taxon>
        <taxon>Fabales</taxon>
        <taxon>Fabaceae</taxon>
        <taxon>Cercidoideae</taxon>
        <taxon>Cercideae</taxon>
        <taxon>Bauhiniinae</taxon>
        <taxon>Bauhinia</taxon>
    </lineage>
</organism>
<comment type="caution">
    <text evidence="1">The sequence shown here is derived from an EMBL/GenBank/DDBJ whole genome shotgun (WGS) entry which is preliminary data.</text>
</comment>